<dbReference type="EMBL" id="BQXS01012447">
    <property type="protein sequence ID" value="GKT23163.1"/>
    <property type="molecule type" value="Genomic_DNA"/>
</dbReference>
<feature type="compositionally biased region" description="Basic and acidic residues" evidence="1">
    <location>
        <begin position="751"/>
        <end position="768"/>
    </location>
</feature>
<reference evidence="2" key="1">
    <citation type="submission" date="2022-03" db="EMBL/GenBank/DDBJ databases">
        <title>Draft genome sequence of Aduncisulcus paluster, a free-living microaerophilic Fornicata.</title>
        <authorList>
            <person name="Yuyama I."/>
            <person name="Kume K."/>
            <person name="Tamura T."/>
            <person name="Inagaki Y."/>
            <person name="Hashimoto T."/>
        </authorList>
    </citation>
    <scope>NUCLEOTIDE SEQUENCE</scope>
    <source>
        <strain evidence="2">NY0171</strain>
    </source>
</reference>
<feature type="compositionally biased region" description="Basic and acidic residues" evidence="1">
    <location>
        <begin position="713"/>
        <end position="743"/>
    </location>
</feature>
<sequence length="1043" mass="118658">MKEGNEIRLPTKAQFYAAKNGTRETEYRVVKSTSPSPDFTDLEKFYPRPELIRPSIGGLNGDITAIEDFIERVEEYTEESRTIQHPMPKSSQYDPHGWNHSVLYGGHQICSGWAAISLLRRVQPDSSLITHLGGKLLEGETLDPTELLEVRKIWEEKDGRNVYFVAIQAFIDGIALTGNTKAISLQCCVGNIPRELRTKLENIHHLQLVNEGSSLASLATLTKDIVEPFLLTCQLAIFASIRELETLLEERWRGLALTSCLQSLDFSFIDKVVVKVITDDQPSDSDQKEEEEGGDAYVFDDNDASLIQEEGPRFYGVGASIESLPSSYQIRKEMADLEKFGKAIHKGEEIYYIFPLVLTSHLSPYIPIVPIPSSEPTTYPSYCSSLDTFRRDIGLQEFHPRLLKNMATLAQYVKACRIAWKLYDLAGISRPWLLLKKPDVPLTSVTTLSLPPPLSTPSSSSMSSVPIPDPPVSMLSPRHIPDEFILKALFSLCQNIVPSPPPQPSFFRRAANLSPVGQFMAKSCRKGVVTVSFLAEAARLASQHNVNTPHLHHIPTRADLTAWENGKTQPRETSLSIRDDEKSYDISVMPITKNISFEFLKELPLGEDKHHLRIIRLGLCAYGIGLCKKIREKRKRKELRRYFLRVAGSNVPLEEIRGKIVVLGGKEIKFLGVQAFIDGVSNHKKVHHLTRSHLAEEEESEKSISDDPSEEELSSKEIEERRRERERTRSHLAEEEESEKSISDDPSEEELSSKEIEERRRERERVRMEEERHRMEREIDRRMINLSARADVSSPMIPHDVRSVTLMSMKYMFSNSALHDILDTFSSPISVADVRKAERDMLPVLPVIFEKFVYFPIAGYLKTLSYMSYPFVDLRHSFRSKRQKDIISTLKEAISPFQSHFPSIFTSVLVGMDGFQVTSMSGRSLTAMYGYLFPYSQCHPFLISIYPVELEGSVFRCLQCDIKECTRGVRCDNRIIFCDLYAILADSKQHNLNCGLGGCNGHYPCHLCPLLRFPQRVSLFDIFTDQPKIFFTWPRSGKERERL</sequence>
<keyword evidence="3" id="KW-1185">Reference proteome</keyword>
<gene>
    <name evidence="2" type="ORF">ADUPG1_012344</name>
</gene>
<comment type="caution">
    <text evidence="2">The sequence shown here is derived from an EMBL/GenBank/DDBJ whole genome shotgun (WGS) entry which is preliminary data.</text>
</comment>
<feature type="region of interest" description="Disordered" evidence="1">
    <location>
        <begin position="689"/>
        <end position="768"/>
    </location>
</feature>
<organism evidence="2 3">
    <name type="scientific">Aduncisulcus paluster</name>
    <dbReference type="NCBI Taxonomy" id="2918883"/>
    <lineage>
        <taxon>Eukaryota</taxon>
        <taxon>Metamonada</taxon>
        <taxon>Carpediemonas-like organisms</taxon>
        <taxon>Aduncisulcus</taxon>
    </lineage>
</organism>
<accession>A0ABQ5JZ45</accession>
<evidence type="ECO:0000313" key="2">
    <source>
        <dbReference type="EMBL" id="GKT23163.1"/>
    </source>
</evidence>
<evidence type="ECO:0000313" key="3">
    <source>
        <dbReference type="Proteomes" id="UP001057375"/>
    </source>
</evidence>
<dbReference type="Proteomes" id="UP001057375">
    <property type="component" value="Unassembled WGS sequence"/>
</dbReference>
<evidence type="ECO:0000256" key="1">
    <source>
        <dbReference type="SAM" id="MobiDB-lite"/>
    </source>
</evidence>
<protein>
    <submittedName>
        <fullName evidence="2">Uncharacterized protein</fullName>
    </submittedName>
</protein>
<name>A0ABQ5JZ45_9EUKA</name>
<proteinExistence type="predicted"/>